<dbReference type="GO" id="GO:0003676">
    <property type="term" value="F:nucleic acid binding"/>
    <property type="evidence" value="ECO:0007669"/>
    <property type="project" value="InterPro"/>
</dbReference>
<dbReference type="EMBL" id="JAUJDW010000025">
    <property type="protein sequence ID" value="KAK0653821.1"/>
    <property type="molecule type" value="Genomic_DNA"/>
</dbReference>
<feature type="compositionally biased region" description="Basic and acidic residues" evidence="1">
    <location>
        <begin position="821"/>
        <end position="832"/>
    </location>
</feature>
<feature type="compositionally biased region" description="Basic and acidic residues" evidence="1">
    <location>
        <begin position="186"/>
        <end position="197"/>
    </location>
</feature>
<evidence type="ECO:0000256" key="1">
    <source>
        <dbReference type="SAM" id="MobiDB-lite"/>
    </source>
</evidence>
<feature type="compositionally biased region" description="Polar residues" evidence="1">
    <location>
        <begin position="766"/>
        <end position="777"/>
    </location>
</feature>
<feature type="region of interest" description="Disordered" evidence="1">
    <location>
        <begin position="648"/>
        <end position="847"/>
    </location>
</feature>
<feature type="compositionally biased region" description="Low complexity" evidence="1">
    <location>
        <begin position="706"/>
        <end position="720"/>
    </location>
</feature>
<feature type="compositionally biased region" description="Basic and acidic residues" evidence="1">
    <location>
        <begin position="206"/>
        <end position="219"/>
    </location>
</feature>
<name>A0AA39YJL5_9PEZI</name>
<dbReference type="AlphaFoldDB" id="A0AA39YJL5"/>
<reference evidence="2" key="1">
    <citation type="submission" date="2023-06" db="EMBL/GenBank/DDBJ databases">
        <title>Multi-omics analyses reveal the molecular pathogenesis toolkit of Lasiodiplodia hormozganensis, a cross-kingdom pathogen.</title>
        <authorList>
            <person name="Felix C."/>
            <person name="Meneses R."/>
            <person name="Goncalves M.F.M."/>
            <person name="Tilleman L."/>
            <person name="Duarte A.S."/>
            <person name="Jorrin-Novo J.V."/>
            <person name="Van De Peer Y."/>
            <person name="Deforce D."/>
            <person name="Van Nieuwerburgh F."/>
            <person name="Esteves A.C."/>
            <person name="Alves A."/>
        </authorList>
    </citation>
    <scope>NUCLEOTIDE SEQUENCE</scope>
    <source>
        <strain evidence="2">CBS 339.90</strain>
    </source>
</reference>
<dbReference type="SUPFAM" id="SSF54928">
    <property type="entry name" value="RNA-binding domain, RBD"/>
    <property type="match status" value="1"/>
</dbReference>
<proteinExistence type="predicted"/>
<comment type="caution">
    <text evidence="2">The sequence shown here is derived from an EMBL/GenBank/DDBJ whole genome shotgun (WGS) entry which is preliminary data.</text>
</comment>
<feature type="compositionally biased region" description="Polar residues" evidence="1">
    <location>
        <begin position="1054"/>
        <end position="1080"/>
    </location>
</feature>
<feature type="region of interest" description="Disordered" evidence="1">
    <location>
        <begin position="1037"/>
        <end position="1111"/>
    </location>
</feature>
<dbReference type="Gene3D" id="3.30.70.330">
    <property type="match status" value="1"/>
</dbReference>
<evidence type="ECO:0000313" key="2">
    <source>
        <dbReference type="EMBL" id="KAK0653821.1"/>
    </source>
</evidence>
<protein>
    <submittedName>
        <fullName evidence="2">Nascent polypeptide-associated complex subunit alpha</fullName>
    </submittedName>
</protein>
<feature type="compositionally biased region" description="Basic residues" evidence="1">
    <location>
        <begin position="1088"/>
        <end position="1111"/>
    </location>
</feature>
<feature type="compositionally biased region" description="Basic and acidic residues" evidence="1">
    <location>
        <begin position="954"/>
        <end position="974"/>
    </location>
</feature>
<feature type="compositionally biased region" description="Basic and acidic residues" evidence="1">
    <location>
        <begin position="785"/>
        <end position="806"/>
    </location>
</feature>
<feature type="compositionally biased region" description="Polar residues" evidence="1">
    <location>
        <begin position="917"/>
        <end position="932"/>
    </location>
</feature>
<feature type="compositionally biased region" description="Polar residues" evidence="1">
    <location>
        <begin position="274"/>
        <end position="290"/>
    </location>
</feature>
<feature type="compositionally biased region" description="Low complexity" evidence="1">
    <location>
        <begin position="653"/>
        <end position="670"/>
    </location>
</feature>
<dbReference type="InterPro" id="IPR035979">
    <property type="entry name" value="RBD_domain_sf"/>
</dbReference>
<feature type="region of interest" description="Disordered" evidence="1">
    <location>
        <begin position="186"/>
        <end position="227"/>
    </location>
</feature>
<feature type="region of interest" description="Disordered" evidence="1">
    <location>
        <begin position="1"/>
        <end position="21"/>
    </location>
</feature>
<accession>A0AA39YJL5</accession>
<feature type="compositionally biased region" description="Polar residues" evidence="1">
    <location>
        <begin position="857"/>
        <end position="867"/>
    </location>
</feature>
<dbReference type="InterPro" id="IPR012677">
    <property type="entry name" value="Nucleotide-bd_a/b_plait_sf"/>
</dbReference>
<organism evidence="2 3">
    <name type="scientific">Lasiodiplodia hormozganensis</name>
    <dbReference type="NCBI Taxonomy" id="869390"/>
    <lineage>
        <taxon>Eukaryota</taxon>
        <taxon>Fungi</taxon>
        <taxon>Dikarya</taxon>
        <taxon>Ascomycota</taxon>
        <taxon>Pezizomycotina</taxon>
        <taxon>Dothideomycetes</taxon>
        <taxon>Dothideomycetes incertae sedis</taxon>
        <taxon>Botryosphaeriales</taxon>
        <taxon>Botryosphaeriaceae</taxon>
        <taxon>Lasiodiplodia</taxon>
    </lineage>
</organism>
<sequence>MASAGAHSHPPSNTPPSVDMENNRPCIVLAEVAGKALFSTKLGQIAPRPVPDPPEPVIARTPNVNLECSHQIDRFVQQLRDEFPAQCNEIFVGYYTIHDYFDAYDIHRLGERHVASALDRIATQNSTAVQNFVAEWCPRNHPKVQKICYGTTLLELFSEAEIKERGELFLTIAVISIRNALESTAKKQEAQAKDRTRVISSPNEEATVKQEVPHAESSRIDQGQTSRVPPGLLRVEWRQPHQSSAAQVGTVPSLEPVHPPSVAVHPASAIRRGSQASTSVPVTPTLSQKSPYLAAKSHPSKSTPRVQAYHSNTGMIPSTHQRHRSTPRMNAMTPGFVPQSSMGVPTSAPPTRGPPSQAATPQTIGAQLYLPPAPFQGIPHGFEVGAMHREINPFPSFTGNPNLHSNSPDMPYAATQATPHMPVAQPSGAPGPAYMPIPTLTSPPMLPPHLANMTNLQYGGTMPSMRSRRMSGPALRQDYGSRFQGKQAGKGSRGGRRNSMRGNHIGGTFRDPAAGQLGPAAAARELKAFFESQLHRPVVDVKVSIDKRNRPFAHVNMTTFQDANMALHLDEALFFGYPLVVKIPAKAESLLPEGYDLKKGYPLSAPAQFAQTPTIRHTVPFVPIETSAMEPFGQDHARRMQPIEVSKQAVGDTPQAPQSHPAPTTATSSTEDPGQRPDSRCSSSANSTKQKKRKIIRSKKADSNKSRSGTTTPEPSTTGSMERAATTERQSQMESATKLHGDDAGLVDKKITTILERREQEKKQKPTSSSDSQNQKDVPSADVAVESKDSEFERTKEKTNARDQESNHSASSTEQGNVAGSEERSGAVKAEKPSSALRQAKVAVPDINIYCRKEKQGSLSAASSTRVSYAQAAASAKAATVAANSARSPIPEREAESRYYTPIETLHSPHSTKSEKTLSPGTPMKGTTSQVEDATPEKDDSFVTVQEEPPLAAKEQKERGDSPQEADEQIHDSRTVSPEAADIPTTPPAEEEYVQVEVALPTTAALADQQVSLAQTEAISANERTASWAEDVAAYAKSSSPIEMRPDEGEAADQTGNISMESSTVAEGSAKTTSQDTGSIHPNARPKGDKKKQSKKGKSYGKGKKGTSVHK</sequence>
<evidence type="ECO:0000313" key="3">
    <source>
        <dbReference type="Proteomes" id="UP001175001"/>
    </source>
</evidence>
<gene>
    <name evidence="2" type="primary">NACA</name>
    <name evidence="2" type="ORF">DIS24_g5829</name>
</gene>
<feature type="region of interest" description="Disordered" evidence="1">
    <location>
        <begin position="482"/>
        <end position="515"/>
    </location>
</feature>
<feature type="region of interest" description="Disordered" evidence="1">
    <location>
        <begin position="240"/>
        <end position="360"/>
    </location>
</feature>
<feature type="compositionally biased region" description="Basic residues" evidence="1">
    <location>
        <begin position="689"/>
        <end position="698"/>
    </location>
</feature>
<keyword evidence="3" id="KW-1185">Reference proteome</keyword>
<dbReference type="CDD" id="cd00590">
    <property type="entry name" value="RRM_SF"/>
    <property type="match status" value="1"/>
</dbReference>
<feature type="compositionally biased region" description="Low complexity" evidence="1">
    <location>
        <begin position="260"/>
        <end position="269"/>
    </location>
</feature>
<feature type="compositionally biased region" description="Polar residues" evidence="1">
    <location>
        <begin position="300"/>
        <end position="319"/>
    </location>
</feature>
<dbReference type="Proteomes" id="UP001175001">
    <property type="component" value="Unassembled WGS sequence"/>
</dbReference>
<feature type="region of interest" description="Disordered" evidence="1">
    <location>
        <begin position="880"/>
        <end position="991"/>
    </location>
</feature>
<feature type="compositionally biased region" description="Basic and acidic residues" evidence="1">
    <location>
        <begin position="737"/>
        <end position="764"/>
    </location>
</feature>
<feature type="region of interest" description="Disordered" evidence="1">
    <location>
        <begin position="854"/>
        <end position="873"/>
    </location>
</feature>
<feature type="compositionally biased region" description="Polar residues" evidence="1">
    <location>
        <begin position="807"/>
        <end position="818"/>
    </location>
</feature>